<dbReference type="PANTHER" id="PTHR46268:SF6">
    <property type="entry name" value="UNIVERSAL STRESS PROTEIN UP12"/>
    <property type="match status" value="1"/>
</dbReference>
<evidence type="ECO:0000313" key="3">
    <source>
        <dbReference type="EMBL" id="QUH22699.1"/>
    </source>
</evidence>
<evidence type="ECO:0000313" key="4">
    <source>
        <dbReference type="Proteomes" id="UP000681041"/>
    </source>
</evidence>
<name>A0A8T8K450_9EURY</name>
<dbReference type="CDD" id="cd00293">
    <property type="entry name" value="USP-like"/>
    <property type="match status" value="1"/>
</dbReference>
<dbReference type="GeneID" id="64819578"/>
<reference evidence="3" key="1">
    <citation type="submission" date="2020-07" db="EMBL/GenBank/DDBJ databases">
        <title>Methanobacterium. sp. MethCan genome.</title>
        <authorList>
            <person name="Postec A."/>
            <person name="Quemeneur M."/>
        </authorList>
    </citation>
    <scope>NUCLEOTIDE SEQUENCE</scope>
    <source>
        <strain evidence="3">MethCAN</strain>
    </source>
</reference>
<dbReference type="PRINTS" id="PR01438">
    <property type="entry name" value="UNVRSLSTRESS"/>
</dbReference>
<feature type="domain" description="UspA" evidence="2">
    <location>
        <begin position="1"/>
        <end position="135"/>
    </location>
</feature>
<dbReference type="InterPro" id="IPR014729">
    <property type="entry name" value="Rossmann-like_a/b/a_fold"/>
</dbReference>
<comment type="similarity">
    <text evidence="1">Belongs to the universal stress protein A family.</text>
</comment>
<keyword evidence="4" id="KW-1185">Reference proteome</keyword>
<evidence type="ECO:0000259" key="2">
    <source>
        <dbReference type="Pfam" id="PF00582"/>
    </source>
</evidence>
<dbReference type="Proteomes" id="UP000681041">
    <property type="component" value="Chromosome"/>
</dbReference>
<dbReference type="PANTHER" id="PTHR46268">
    <property type="entry name" value="STRESS RESPONSE PROTEIN NHAX"/>
    <property type="match status" value="1"/>
</dbReference>
<dbReference type="KEGG" id="meme:HYG87_02395"/>
<dbReference type="EMBL" id="CP058560">
    <property type="protein sequence ID" value="QUH22699.1"/>
    <property type="molecule type" value="Genomic_DNA"/>
</dbReference>
<accession>A0A8T8K450</accession>
<protein>
    <submittedName>
        <fullName evidence="3">Universal stress protein</fullName>
    </submittedName>
</protein>
<proteinExistence type="inferred from homology"/>
<dbReference type="Gene3D" id="3.40.50.620">
    <property type="entry name" value="HUPs"/>
    <property type="match status" value="1"/>
</dbReference>
<gene>
    <name evidence="3" type="ORF">HYG87_02395</name>
</gene>
<dbReference type="Pfam" id="PF00582">
    <property type="entry name" value="Usp"/>
    <property type="match status" value="1"/>
</dbReference>
<evidence type="ECO:0000256" key="1">
    <source>
        <dbReference type="ARBA" id="ARBA00008791"/>
    </source>
</evidence>
<dbReference type="InterPro" id="IPR006015">
    <property type="entry name" value="Universal_stress_UspA"/>
</dbReference>
<dbReference type="AlphaFoldDB" id="A0A8T8K450"/>
<dbReference type="SUPFAM" id="SSF52402">
    <property type="entry name" value="Adenine nucleotide alpha hydrolases-like"/>
    <property type="match status" value="1"/>
</dbReference>
<organism evidence="3 4">
    <name type="scientific">Methanobacterium alkalithermotolerans</name>
    <dbReference type="NCBI Taxonomy" id="2731220"/>
    <lineage>
        <taxon>Archaea</taxon>
        <taxon>Methanobacteriati</taxon>
        <taxon>Methanobacteriota</taxon>
        <taxon>Methanomada group</taxon>
        <taxon>Methanobacteria</taxon>
        <taxon>Methanobacteriales</taxon>
        <taxon>Methanobacteriaceae</taxon>
        <taxon>Methanobacterium</taxon>
    </lineage>
</organism>
<dbReference type="RefSeq" id="WP_211533646.1">
    <property type="nucleotide sequence ID" value="NZ_CP058560.1"/>
</dbReference>
<dbReference type="InterPro" id="IPR006016">
    <property type="entry name" value="UspA"/>
</dbReference>
<dbReference type="OrthoDB" id="105697at2157"/>
<sequence>MFEKILLPVDGSSVSLNAAKYAIMLAQAHGSFIYVLNVLESRPTSGVTMNILKKEGEEALEKVAQLFKKMETKPLKKEYMIKEGLASEEILNMARTGVDLIVIGGSGKHRLERFLLGSVAEKVVRDAKCPVLTVH</sequence>